<keyword evidence="3" id="KW-1185">Reference proteome</keyword>
<proteinExistence type="predicted"/>
<sequence length="117" mass="13555">MKIGRIFRPESTIKPLTIECIDEYASHIQQPTGGNTVGPVTEISCLHRNTTLRRQYEDCFTLSLQEEKDRQQFEVESVVAFVEDHWACDRWVNNLVTLNSIFFTTKQMFAVNKLTSL</sequence>
<evidence type="ECO:0000313" key="2">
    <source>
        <dbReference type="EMBL" id="CAK8695228.1"/>
    </source>
</evidence>
<dbReference type="EMBL" id="CAWYQH010000146">
    <property type="protein sequence ID" value="CAK8695228.1"/>
    <property type="molecule type" value="Genomic_DNA"/>
</dbReference>
<evidence type="ECO:0000313" key="3">
    <source>
        <dbReference type="Proteomes" id="UP001642483"/>
    </source>
</evidence>
<protein>
    <submittedName>
        <fullName evidence="1">Uncharacterized protein</fullName>
    </submittedName>
</protein>
<comment type="caution">
    <text evidence="1">The sequence shown here is derived from an EMBL/GenBank/DDBJ whole genome shotgun (WGS) entry which is preliminary data.</text>
</comment>
<gene>
    <name evidence="1" type="ORF">CVLEPA_LOCUS28500</name>
    <name evidence="2" type="ORF">CVLEPA_LOCUS28513</name>
</gene>
<dbReference type="Proteomes" id="UP001642483">
    <property type="component" value="Unassembled WGS sequence"/>
</dbReference>
<name>A0ABP0GUJ3_CLALP</name>
<organism evidence="1 3">
    <name type="scientific">Clavelina lepadiformis</name>
    <name type="common">Light-bulb sea squirt</name>
    <name type="synonym">Ascidia lepadiformis</name>
    <dbReference type="NCBI Taxonomy" id="159417"/>
    <lineage>
        <taxon>Eukaryota</taxon>
        <taxon>Metazoa</taxon>
        <taxon>Chordata</taxon>
        <taxon>Tunicata</taxon>
        <taxon>Ascidiacea</taxon>
        <taxon>Aplousobranchia</taxon>
        <taxon>Clavelinidae</taxon>
        <taxon>Clavelina</taxon>
    </lineage>
</organism>
<reference evidence="1 3" key="1">
    <citation type="submission" date="2024-02" db="EMBL/GenBank/DDBJ databases">
        <authorList>
            <person name="Daric V."/>
            <person name="Darras S."/>
        </authorList>
    </citation>
    <scope>NUCLEOTIDE SEQUENCE [LARGE SCALE GENOMIC DNA]</scope>
</reference>
<dbReference type="EMBL" id="CAWYQH010000146">
    <property type="protein sequence ID" value="CAK8695215.1"/>
    <property type="molecule type" value="Genomic_DNA"/>
</dbReference>
<evidence type="ECO:0000313" key="1">
    <source>
        <dbReference type="EMBL" id="CAK8695215.1"/>
    </source>
</evidence>
<accession>A0ABP0GUJ3</accession>